<feature type="transmembrane region" description="Helical" evidence="1">
    <location>
        <begin position="80"/>
        <end position="106"/>
    </location>
</feature>
<feature type="transmembrane region" description="Helical" evidence="1">
    <location>
        <begin position="175"/>
        <end position="194"/>
    </location>
</feature>
<protein>
    <submittedName>
        <fullName evidence="2">Uncharacterized protein</fullName>
    </submittedName>
</protein>
<dbReference type="Proteomes" id="UP000239494">
    <property type="component" value="Unassembled WGS sequence"/>
</dbReference>
<sequence length="404" mass="43630">MLSTMVVSFGFAWWLGLYLLARDVRKPVLHRTAAGLLAYAVVVAFDLAPSVLVAVPAVAWTGTIACWLPARFDRWWKLGALPVLALSAFSPLVAAVPLVAAFGLFLRHRPARVGGVVAAATLVFAMGDGLLLLGFDLLPRQVLLAGVGFDLVLLGIAVAVADAFHEGEAVRADMVRSLVVSLGTAFLFGGQVALFMLRPDSHLEPLLFGTVAAAVAVQVFASPLAAAVDRVALPGLAKDRAELREVVDALPRRDPLADLDEAEFTRLTRRALSGYGDLGKLVASPLTNLPVIKARLAARGAADQPVERAVELKALLLESVLRLKPKDGDFGTSDEWRHYNALYFYYVAGIRPYSARTKREDLDPDSKKALAWFVGQVPERTLHNWQNAGAKLVAADLLAQFERR</sequence>
<organism evidence="2 3">
    <name type="scientific">Umezawaea tangerina</name>
    <dbReference type="NCBI Taxonomy" id="84725"/>
    <lineage>
        <taxon>Bacteria</taxon>
        <taxon>Bacillati</taxon>
        <taxon>Actinomycetota</taxon>
        <taxon>Actinomycetes</taxon>
        <taxon>Pseudonocardiales</taxon>
        <taxon>Pseudonocardiaceae</taxon>
        <taxon>Umezawaea</taxon>
    </lineage>
</organism>
<dbReference type="AlphaFoldDB" id="A0A2T0TAX3"/>
<keyword evidence="3" id="KW-1185">Reference proteome</keyword>
<keyword evidence="1" id="KW-0472">Membrane</keyword>
<evidence type="ECO:0000313" key="2">
    <source>
        <dbReference type="EMBL" id="PRY42811.1"/>
    </source>
</evidence>
<feature type="transmembrane region" description="Helical" evidence="1">
    <location>
        <begin position="141"/>
        <end position="163"/>
    </location>
</feature>
<gene>
    <name evidence="2" type="ORF">CLV43_104648</name>
</gene>
<comment type="caution">
    <text evidence="2">The sequence shown here is derived from an EMBL/GenBank/DDBJ whole genome shotgun (WGS) entry which is preliminary data.</text>
</comment>
<feature type="transmembrane region" description="Helical" evidence="1">
    <location>
        <begin position="113"/>
        <end position="135"/>
    </location>
</feature>
<dbReference type="RefSeq" id="WP_245886555.1">
    <property type="nucleotide sequence ID" value="NZ_PVTF01000004.1"/>
</dbReference>
<feature type="transmembrane region" description="Helical" evidence="1">
    <location>
        <begin position="36"/>
        <end position="60"/>
    </location>
</feature>
<dbReference type="EMBL" id="PVTF01000004">
    <property type="protein sequence ID" value="PRY42811.1"/>
    <property type="molecule type" value="Genomic_DNA"/>
</dbReference>
<evidence type="ECO:0000256" key="1">
    <source>
        <dbReference type="SAM" id="Phobius"/>
    </source>
</evidence>
<feature type="transmembrane region" description="Helical" evidence="1">
    <location>
        <begin position="6"/>
        <end position="24"/>
    </location>
</feature>
<evidence type="ECO:0000313" key="3">
    <source>
        <dbReference type="Proteomes" id="UP000239494"/>
    </source>
</evidence>
<accession>A0A2T0TAX3</accession>
<name>A0A2T0TAX3_9PSEU</name>
<feature type="transmembrane region" description="Helical" evidence="1">
    <location>
        <begin position="206"/>
        <end position="228"/>
    </location>
</feature>
<keyword evidence="1" id="KW-0812">Transmembrane</keyword>
<reference evidence="2 3" key="1">
    <citation type="submission" date="2018-03" db="EMBL/GenBank/DDBJ databases">
        <title>Genomic Encyclopedia of Archaeal and Bacterial Type Strains, Phase II (KMG-II): from individual species to whole genera.</title>
        <authorList>
            <person name="Goeker M."/>
        </authorList>
    </citation>
    <scope>NUCLEOTIDE SEQUENCE [LARGE SCALE GENOMIC DNA]</scope>
    <source>
        <strain evidence="2 3">DSM 44720</strain>
    </source>
</reference>
<proteinExistence type="predicted"/>
<keyword evidence="1" id="KW-1133">Transmembrane helix</keyword>